<dbReference type="Proteomes" id="UP001476247">
    <property type="component" value="Unassembled WGS sequence"/>
</dbReference>
<evidence type="ECO:0000256" key="3">
    <source>
        <dbReference type="ARBA" id="ARBA00010883"/>
    </source>
</evidence>
<keyword evidence="4" id="KW-0813">Transport</keyword>
<comment type="subcellular location">
    <subcellularLocation>
        <location evidence="2">Cytoplasm</location>
    </subcellularLocation>
    <subcellularLocation>
        <location evidence="1">Membrane</location>
        <topology evidence="1">Peripheral membrane protein</topology>
    </subcellularLocation>
</comment>
<evidence type="ECO:0000256" key="7">
    <source>
        <dbReference type="ARBA" id="ARBA00023136"/>
    </source>
</evidence>
<evidence type="ECO:0000259" key="8">
    <source>
        <dbReference type="Pfam" id="PF19566"/>
    </source>
</evidence>
<evidence type="ECO:0000256" key="6">
    <source>
        <dbReference type="ARBA" id="ARBA00022927"/>
    </source>
</evidence>
<accession>A0ABP9Y1Y6</accession>
<dbReference type="InterPro" id="IPR045734">
    <property type="entry name" value="Snx8_BAR_dom"/>
</dbReference>
<comment type="caution">
    <text evidence="9">The sequence shown here is derived from an EMBL/GenBank/DDBJ whole genome shotgun (WGS) entry which is preliminary data.</text>
</comment>
<feature type="domain" description="Sorting nexin 8/Mvp1 BAR" evidence="8">
    <location>
        <begin position="7"/>
        <end position="148"/>
    </location>
</feature>
<evidence type="ECO:0000256" key="1">
    <source>
        <dbReference type="ARBA" id="ARBA00004170"/>
    </source>
</evidence>
<keyword evidence="7" id="KW-0472">Membrane</keyword>
<evidence type="ECO:0000313" key="9">
    <source>
        <dbReference type="EMBL" id="GAA5800725.1"/>
    </source>
</evidence>
<dbReference type="PANTHER" id="PTHR47554">
    <property type="entry name" value="SORTING NEXIN MVP1"/>
    <property type="match status" value="1"/>
</dbReference>
<comment type="similarity">
    <text evidence="3">Belongs to the sorting nexin family.</text>
</comment>
<evidence type="ECO:0000256" key="4">
    <source>
        <dbReference type="ARBA" id="ARBA00022448"/>
    </source>
</evidence>
<evidence type="ECO:0000256" key="5">
    <source>
        <dbReference type="ARBA" id="ARBA00022490"/>
    </source>
</evidence>
<gene>
    <name evidence="9" type="ORF">HPULCUR_006161</name>
</gene>
<dbReference type="Pfam" id="PF19566">
    <property type="entry name" value="Snx8_BAR_dom"/>
    <property type="match status" value="1"/>
</dbReference>
<keyword evidence="6" id="KW-0653">Protein transport</keyword>
<dbReference type="InterPro" id="IPR028662">
    <property type="entry name" value="SNX8/Mvp1"/>
</dbReference>
<protein>
    <recommendedName>
        <fullName evidence="8">Sorting nexin 8/Mvp1 BAR domain-containing protein</fullName>
    </recommendedName>
</protein>
<dbReference type="PANTHER" id="PTHR47554:SF1">
    <property type="entry name" value="SORTING NEXIN MVP1"/>
    <property type="match status" value="1"/>
</dbReference>
<dbReference type="EMBL" id="BAABUJ010000016">
    <property type="protein sequence ID" value="GAA5800725.1"/>
    <property type="molecule type" value="Genomic_DNA"/>
</dbReference>
<name>A0ABP9Y1Y6_9FUNG</name>
<evidence type="ECO:0000313" key="10">
    <source>
        <dbReference type="Proteomes" id="UP001476247"/>
    </source>
</evidence>
<evidence type="ECO:0000256" key="2">
    <source>
        <dbReference type="ARBA" id="ARBA00004496"/>
    </source>
</evidence>
<organism evidence="9 10">
    <name type="scientific">Helicostylum pulchrum</name>
    <dbReference type="NCBI Taxonomy" id="562976"/>
    <lineage>
        <taxon>Eukaryota</taxon>
        <taxon>Fungi</taxon>
        <taxon>Fungi incertae sedis</taxon>
        <taxon>Mucoromycota</taxon>
        <taxon>Mucoromycotina</taxon>
        <taxon>Mucoromycetes</taxon>
        <taxon>Mucorales</taxon>
        <taxon>Mucorineae</taxon>
        <taxon>Mucoraceae</taxon>
        <taxon>Helicostylum</taxon>
    </lineage>
</organism>
<keyword evidence="10" id="KW-1185">Reference proteome</keyword>
<keyword evidence="5" id="KW-0963">Cytoplasm</keyword>
<reference evidence="9 10" key="1">
    <citation type="submission" date="2024-04" db="EMBL/GenBank/DDBJ databases">
        <title>genome sequences of Mucor flavus KT1a and Helicostylum pulchrum KT1b strains isolation_sourced from the surface of a dry-aged beef.</title>
        <authorList>
            <person name="Toyotome T."/>
            <person name="Hosono M."/>
            <person name="Torimaru M."/>
            <person name="Fukuda K."/>
            <person name="Mikami N."/>
        </authorList>
    </citation>
    <scope>NUCLEOTIDE SEQUENCE [LARGE SCALE GENOMIC DNA]</scope>
    <source>
        <strain evidence="9 10">KT1b</strain>
    </source>
</reference>
<proteinExistence type="inferred from homology"/>
<sequence length="153" mass="17711">MFAIIETNVASATTGVLENLKRHRDISIAFLQMLDRKSKLEANQISTFYKKLSANKAKVNQNRGVPGLESEVARLDAVIKVDSEEMLFQQRRRTYIHYCVATEVSYLHKQQAFVSLLYQNFVHEQLQYARRTVDNWKALEALLCEMPKPEDFA</sequence>